<evidence type="ECO:0000256" key="3">
    <source>
        <dbReference type="ARBA" id="ARBA00022801"/>
    </source>
</evidence>
<sequence length="78" mass="8012">MDLAAPGVGIYSSWPMPARYRTLSGTSMATPHVAGVVALLCEKFPDATPAMIGQELIRTAGRLSSPAEDIGAGISLAP</sequence>
<dbReference type="Gene3D" id="3.40.50.200">
    <property type="entry name" value="Peptidase S8/S53 domain"/>
    <property type="match status" value="1"/>
</dbReference>
<proteinExistence type="inferred from homology"/>
<keyword evidence="4" id="KW-0720">Serine protease</keyword>
<evidence type="ECO:0000256" key="2">
    <source>
        <dbReference type="ARBA" id="ARBA00022670"/>
    </source>
</evidence>
<reference evidence="6" key="1">
    <citation type="submission" date="2019-08" db="EMBL/GenBank/DDBJ databases">
        <authorList>
            <person name="Kucharzyk K."/>
            <person name="Murdoch R.W."/>
            <person name="Higgins S."/>
            <person name="Loffler F."/>
        </authorList>
    </citation>
    <scope>NUCLEOTIDE SEQUENCE</scope>
</reference>
<organism evidence="6">
    <name type="scientific">bioreactor metagenome</name>
    <dbReference type="NCBI Taxonomy" id="1076179"/>
    <lineage>
        <taxon>unclassified sequences</taxon>
        <taxon>metagenomes</taxon>
        <taxon>ecological metagenomes</taxon>
    </lineage>
</organism>
<dbReference type="AlphaFoldDB" id="A0A645FDC5"/>
<accession>A0A645FDC5</accession>
<dbReference type="EC" id="3.4.21.-" evidence="6"/>
<dbReference type="PROSITE" id="PS51892">
    <property type="entry name" value="SUBTILASE"/>
    <property type="match status" value="1"/>
</dbReference>
<feature type="domain" description="Peptidase S8/S53" evidence="5">
    <location>
        <begin position="2"/>
        <end position="66"/>
    </location>
</feature>
<dbReference type="PANTHER" id="PTHR43806:SF11">
    <property type="entry name" value="CEREVISIN-RELATED"/>
    <property type="match status" value="1"/>
</dbReference>
<comment type="caution">
    <text evidence="6">The sequence shown here is derived from an EMBL/GenBank/DDBJ whole genome shotgun (WGS) entry which is preliminary data.</text>
</comment>
<dbReference type="InterPro" id="IPR050131">
    <property type="entry name" value="Peptidase_S8_subtilisin-like"/>
</dbReference>
<dbReference type="InterPro" id="IPR036852">
    <property type="entry name" value="Peptidase_S8/S53_dom_sf"/>
</dbReference>
<dbReference type="GO" id="GO:0006508">
    <property type="term" value="P:proteolysis"/>
    <property type="evidence" value="ECO:0007669"/>
    <property type="project" value="UniProtKB-KW"/>
</dbReference>
<evidence type="ECO:0000313" key="6">
    <source>
        <dbReference type="EMBL" id="MPN11379.1"/>
    </source>
</evidence>
<evidence type="ECO:0000256" key="4">
    <source>
        <dbReference type="ARBA" id="ARBA00022825"/>
    </source>
</evidence>
<dbReference type="GO" id="GO:0004252">
    <property type="term" value="F:serine-type endopeptidase activity"/>
    <property type="evidence" value="ECO:0007669"/>
    <property type="project" value="InterPro"/>
</dbReference>
<gene>
    <name evidence="6" type="ORF">SDC9_158680</name>
</gene>
<dbReference type="PANTHER" id="PTHR43806">
    <property type="entry name" value="PEPTIDASE S8"/>
    <property type="match status" value="1"/>
</dbReference>
<protein>
    <submittedName>
        <fullName evidence="6">Thermostable alkaline protease</fullName>
        <ecNumber evidence="6">3.4.21.-</ecNumber>
    </submittedName>
</protein>
<dbReference type="InterPro" id="IPR023828">
    <property type="entry name" value="Peptidase_S8_Ser-AS"/>
</dbReference>
<keyword evidence="3 6" id="KW-0378">Hydrolase</keyword>
<dbReference type="Pfam" id="PF00082">
    <property type="entry name" value="Peptidase_S8"/>
    <property type="match status" value="1"/>
</dbReference>
<evidence type="ECO:0000256" key="1">
    <source>
        <dbReference type="ARBA" id="ARBA00011073"/>
    </source>
</evidence>
<dbReference type="InterPro" id="IPR000209">
    <property type="entry name" value="Peptidase_S8/S53_dom"/>
</dbReference>
<evidence type="ECO:0000259" key="5">
    <source>
        <dbReference type="Pfam" id="PF00082"/>
    </source>
</evidence>
<keyword evidence="2 6" id="KW-0645">Protease</keyword>
<dbReference type="SUPFAM" id="SSF52743">
    <property type="entry name" value="Subtilisin-like"/>
    <property type="match status" value="1"/>
</dbReference>
<name>A0A645FDC5_9ZZZZ</name>
<comment type="similarity">
    <text evidence="1">Belongs to the peptidase S8 family.</text>
</comment>
<dbReference type="EMBL" id="VSSQ01057585">
    <property type="protein sequence ID" value="MPN11379.1"/>
    <property type="molecule type" value="Genomic_DNA"/>
</dbReference>
<dbReference type="PROSITE" id="PS00138">
    <property type="entry name" value="SUBTILASE_SER"/>
    <property type="match status" value="1"/>
</dbReference>